<evidence type="ECO:0000313" key="1">
    <source>
        <dbReference type="EMBL" id="CAG9311214.1"/>
    </source>
</evidence>
<accession>A0AAU9IHE7</accession>
<sequence length="98" mass="11168">MDDPNHAALVEASNSSEHMTIIDAYMPYESIESEYQQAIDGNNLTPRNSTKPTRKSDLVSLWITKDSYNQFCSKRNTIRQEKGNNTTEKNDKCSCVTF</sequence>
<reference evidence="1" key="1">
    <citation type="submission" date="2021-09" db="EMBL/GenBank/DDBJ databases">
        <authorList>
            <consortium name="AG Swart"/>
            <person name="Singh M."/>
            <person name="Singh A."/>
            <person name="Seah K."/>
            <person name="Emmerich C."/>
        </authorList>
    </citation>
    <scope>NUCLEOTIDE SEQUENCE</scope>
    <source>
        <strain evidence="1">ATCC30299</strain>
    </source>
</reference>
<gene>
    <name evidence="1" type="ORF">BSTOLATCC_MIC3506</name>
</gene>
<keyword evidence="2" id="KW-1185">Reference proteome</keyword>
<comment type="caution">
    <text evidence="1">The sequence shown here is derived from an EMBL/GenBank/DDBJ whole genome shotgun (WGS) entry which is preliminary data.</text>
</comment>
<dbReference type="AlphaFoldDB" id="A0AAU9IHE7"/>
<name>A0AAU9IHE7_9CILI</name>
<organism evidence="1 2">
    <name type="scientific">Blepharisma stoltei</name>
    <dbReference type="NCBI Taxonomy" id="1481888"/>
    <lineage>
        <taxon>Eukaryota</taxon>
        <taxon>Sar</taxon>
        <taxon>Alveolata</taxon>
        <taxon>Ciliophora</taxon>
        <taxon>Postciliodesmatophora</taxon>
        <taxon>Heterotrichea</taxon>
        <taxon>Heterotrichida</taxon>
        <taxon>Blepharismidae</taxon>
        <taxon>Blepharisma</taxon>
    </lineage>
</organism>
<proteinExistence type="predicted"/>
<evidence type="ECO:0000313" key="2">
    <source>
        <dbReference type="Proteomes" id="UP001162131"/>
    </source>
</evidence>
<dbReference type="Proteomes" id="UP001162131">
    <property type="component" value="Unassembled WGS sequence"/>
</dbReference>
<protein>
    <submittedName>
        <fullName evidence="1">Uncharacterized protein</fullName>
    </submittedName>
</protein>
<dbReference type="EMBL" id="CAJZBQ010000004">
    <property type="protein sequence ID" value="CAG9311214.1"/>
    <property type="molecule type" value="Genomic_DNA"/>
</dbReference>